<evidence type="ECO:0000313" key="2">
    <source>
        <dbReference type="EMBL" id="CAG7823491.1"/>
    </source>
</evidence>
<name>A0A8J2KZ96_9HEXA</name>
<keyword evidence="3" id="KW-1185">Reference proteome</keyword>
<accession>A0A8J2KZ96</accession>
<dbReference type="Pfam" id="PF00651">
    <property type="entry name" value="BTB"/>
    <property type="match status" value="1"/>
</dbReference>
<dbReference type="Proteomes" id="UP000708208">
    <property type="component" value="Unassembled WGS sequence"/>
</dbReference>
<reference evidence="2" key="1">
    <citation type="submission" date="2021-06" db="EMBL/GenBank/DDBJ databases">
        <authorList>
            <person name="Hodson N. C."/>
            <person name="Mongue J. A."/>
            <person name="Jaron S. K."/>
        </authorList>
    </citation>
    <scope>NUCLEOTIDE SEQUENCE</scope>
</reference>
<feature type="non-terminal residue" evidence="2">
    <location>
        <position position="1"/>
    </location>
</feature>
<protein>
    <recommendedName>
        <fullName evidence="1">BTB domain-containing protein</fullName>
    </recommendedName>
</protein>
<dbReference type="EMBL" id="CAJVCH010529681">
    <property type="protein sequence ID" value="CAG7823491.1"/>
    <property type="molecule type" value="Genomic_DNA"/>
</dbReference>
<proteinExistence type="predicted"/>
<dbReference type="InterPro" id="IPR000210">
    <property type="entry name" value="BTB/POZ_dom"/>
</dbReference>
<organism evidence="2 3">
    <name type="scientific">Allacma fusca</name>
    <dbReference type="NCBI Taxonomy" id="39272"/>
    <lineage>
        <taxon>Eukaryota</taxon>
        <taxon>Metazoa</taxon>
        <taxon>Ecdysozoa</taxon>
        <taxon>Arthropoda</taxon>
        <taxon>Hexapoda</taxon>
        <taxon>Collembola</taxon>
        <taxon>Symphypleona</taxon>
        <taxon>Sminthuridae</taxon>
        <taxon>Allacma</taxon>
    </lineage>
</organism>
<evidence type="ECO:0000313" key="3">
    <source>
        <dbReference type="Proteomes" id="UP000708208"/>
    </source>
</evidence>
<dbReference type="AlphaFoldDB" id="A0A8J2KZ96"/>
<sequence length="169" mass="19738">KKHQHSDSNLKSIMEDLQKNGESDGQLDNKLSSRHALIQGLLYKVDVHRHSLTHEEITSRDTSFQQLLDTVPFNITVEGKQGALKNFHQMVLLSNSGLMREYLRQGRILPDQNRQQQVDWPEFDQEILDLVWEFMYRNSVSGVASRLEDFRGALDYLKITHYVTEKKKQ</sequence>
<gene>
    <name evidence="2" type="ORF">AFUS01_LOCUS33706</name>
</gene>
<feature type="domain" description="BTB" evidence="1">
    <location>
        <begin position="75"/>
        <end position="165"/>
    </location>
</feature>
<comment type="caution">
    <text evidence="2">The sequence shown here is derived from an EMBL/GenBank/DDBJ whole genome shotgun (WGS) entry which is preliminary data.</text>
</comment>
<evidence type="ECO:0000259" key="1">
    <source>
        <dbReference type="Pfam" id="PF00651"/>
    </source>
</evidence>